<name>A0A1E7ZBN1_9ALTE</name>
<evidence type="ECO:0000313" key="2">
    <source>
        <dbReference type="Proteomes" id="UP000175691"/>
    </source>
</evidence>
<organism evidence="1 2">
    <name type="scientific">Alteromonas confluentis</name>
    <dbReference type="NCBI Taxonomy" id="1656094"/>
    <lineage>
        <taxon>Bacteria</taxon>
        <taxon>Pseudomonadati</taxon>
        <taxon>Pseudomonadota</taxon>
        <taxon>Gammaproteobacteria</taxon>
        <taxon>Alteromonadales</taxon>
        <taxon>Alteromonadaceae</taxon>
        <taxon>Alteromonas/Salinimonas group</taxon>
        <taxon>Alteromonas</taxon>
    </lineage>
</organism>
<comment type="caution">
    <text evidence="1">The sequence shown here is derived from an EMBL/GenBank/DDBJ whole genome shotgun (WGS) entry which is preliminary data.</text>
</comment>
<gene>
    <name evidence="1" type="ORF">BFC18_10715</name>
</gene>
<dbReference type="OrthoDB" id="6336230at2"/>
<keyword evidence="2" id="KW-1185">Reference proteome</keyword>
<protein>
    <submittedName>
        <fullName evidence="1">Uncharacterized protein</fullName>
    </submittedName>
</protein>
<evidence type="ECO:0000313" key="1">
    <source>
        <dbReference type="EMBL" id="OFC70910.1"/>
    </source>
</evidence>
<dbReference type="RefSeq" id="WP_139138982.1">
    <property type="nucleotide sequence ID" value="NZ_MDHN01000021.1"/>
</dbReference>
<dbReference type="AlphaFoldDB" id="A0A1E7ZBN1"/>
<proteinExistence type="predicted"/>
<dbReference type="Proteomes" id="UP000175691">
    <property type="component" value="Unassembled WGS sequence"/>
</dbReference>
<dbReference type="EMBL" id="MDHN01000021">
    <property type="protein sequence ID" value="OFC70910.1"/>
    <property type="molecule type" value="Genomic_DNA"/>
</dbReference>
<sequence>MNYLKIAVMTVLLTTSLVALGSGKQISSWLGETQPMSKPSGDLTHVEALYDELEFDPQNRIHQIRKSRIEHYLQQARSYEENDWDYNRDEALERAQNIMIHHERKESGTYASI</sequence>
<reference evidence="1 2" key="1">
    <citation type="submission" date="2016-08" db="EMBL/GenBank/DDBJ databases">
        <authorList>
            <person name="Seilhamer J.J."/>
        </authorList>
    </citation>
    <scope>NUCLEOTIDE SEQUENCE [LARGE SCALE GENOMIC DNA]</scope>
    <source>
        <strain evidence="1 2">KCTC 42603</strain>
    </source>
</reference>
<dbReference type="STRING" id="1656094.BFC18_10715"/>
<accession>A0A1E7ZBN1</accession>